<dbReference type="SUPFAM" id="SSF51246">
    <property type="entry name" value="Rudiment single hybrid motif"/>
    <property type="match status" value="1"/>
</dbReference>
<feature type="binding site" evidence="7">
    <location>
        <begin position="186"/>
        <end position="189"/>
    </location>
    <ligand>
        <name>ATP</name>
        <dbReference type="ChEBI" id="CHEBI:30616"/>
    </ligand>
</feature>
<dbReference type="InterPro" id="IPR011761">
    <property type="entry name" value="ATP-grasp"/>
</dbReference>
<protein>
    <recommendedName>
        <fullName evidence="7">Formate-dependent phosphoribosylglycinamide formyltransferase</fullName>
        <ecNumber evidence="7">6.3.1.21</ecNumber>
    </recommendedName>
    <alternativeName>
        <fullName evidence="7">5'-phosphoribosylglycinamide transformylase 2</fullName>
    </alternativeName>
    <alternativeName>
        <fullName evidence="7">Formate-dependent GAR transformylase</fullName>
    </alternativeName>
    <alternativeName>
        <fullName evidence="7">GAR transformylase 2</fullName>
        <shortName evidence="7">GART 2</shortName>
    </alternativeName>
    <alternativeName>
        <fullName evidence="7">Non-folate glycinamide ribonucleotide transformylase</fullName>
    </alternativeName>
    <alternativeName>
        <fullName evidence="7">Phosphoribosylglycinamide formyltransferase 2</fullName>
    </alternativeName>
</protein>
<dbReference type="InterPro" id="IPR016185">
    <property type="entry name" value="PreATP-grasp_dom_sf"/>
</dbReference>
<dbReference type="PANTHER" id="PTHR43055">
    <property type="entry name" value="FORMATE-DEPENDENT PHOSPHORIBOSYLGLYCINAMIDE FORMYLTRANSFERASE"/>
    <property type="match status" value="1"/>
</dbReference>
<comment type="pathway">
    <text evidence="7">Purine metabolism; IMP biosynthesis via de novo pathway; N(2)-formyl-N(1)-(5-phospho-D-ribosyl)glycinamide from N(1)-(5-phospho-D-ribosyl)glycinamide (formate route): step 1/1.</text>
</comment>
<dbReference type="GO" id="GO:0005829">
    <property type="term" value="C:cytosol"/>
    <property type="evidence" value="ECO:0007669"/>
    <property type="project" value="TreeGrafter"/>
</dbReference>
<dbReference type="InterPro" id="IPR013815">
    <property type="entry name" value="ATP_grasp_subdomain_1"/>
</dbReference>
<dbReference type="Gene3D" id="3.30.1490.20">
    <property type="entry name" value="ATP-grasp fold, A domain"/>
    <property type="match status" value="1"/>
</dbReference>
<comment type="catalytic activity">
    <reaction evidence="7">
        <text>N(1)-(5-phospho-beta-D-ribosyl)glycinamide + formate + ATP = N(2)-formyl-N(1)-(5-phospho-beta-D-ribosyl)glycinamide + ADP + phosphate + H(+)</text>
        <dbReference type="Rhea" id="RHEA:24829"/>
        <dbReference type="ChEBI" id="CHEBI:15378"/>
        <dbReference type="ChEBI" id="CHEBI:15740"/>
        <dbReference type="ChEBI" id="CHEBI:30616"/>
        <dbReference type="ChEBI" id="CHEBI:43474"/>
        <dbReference type="ChEBI" id="CHEBI:143788"/>
        <dbReference type="ChEBI" id="CHEBI:147286"/>
        <dbReference type="ChEBI" id="CHEBI:456216"/>
        <dbReference type="EC" id="6.3.1.21"/>
    </reaction>
</comment>
<dbReference type="GO" id="GO:0000287">
    <property type="term" value="F:magnesium ion binding"/>
    <property type="evidence" value="ECO:0007669"/>
    <property type="project" value="InterPro"/>
</dbReference>
<feature type="binding site" evidence="7">
    <location>
        <position position="259"/>
    </location>
    <ligand>
        <name>Mg(2+)</name>
        <dbReference type="ChEBI" id="CHEBI:18420"/>
    </ligand>
</feature>
<dbReference type="InterPro" id="IPR054350">
    <property type="entry name" value="PurT/PurK_preATP-grasp"/>
</dbReference>
<gene>
    <name evidence="7 9" type="primary">purT</name>
    <name evidence="9" type="ORF">GTC17254_11370</name>
</gene>
<dbReference type="NCBIfam" id="NF006766">
    <property type="entry name" value="PRK09288.1"/>
    <property type="match status" value="1"/>
</dbReference>
<evidence type="ECO:0000256" key="6">
    <source>
        <dbReference type="ARBA" id="ARBA00022842"/>
    </source>
</evidence>
<keyword evidence="6 7" id="KW-0460">Magnesium</keyword>
<feature type="binding site" evidence="7">
    <location>
        <position position="272"/>
    </location>
    <ligand>
        <name>Mg(2+)</name>
        <dbReference type="ChEBI" id="CHEBI:18420"/>
    </ligand>
</feature>
<feature type="domain" description="ATP-grasp" evidence="8">
    <location>
        <begin position="110"/>
        <end position="302"/>
    </location>
</feature>
<dbReference type="InterPro" id="IPR003135">
    <property type="entry name" value="ATP-grasp_carboxylate-amine"/>
</dbReference>
<comment type="subunit">
    <text evidence="7">Homodimer.</text>
</comment>
<dbReference type="EC" id="6.3.1.21" evidence="7"/>
<feature type="binding site" evidence="7">
    <location>
        <position position="279"/>
    </location>
    <ligand>
        <name>N(1)-(5-phospho-beta-D-ribosyl)glycinamide</name>
        <dbReference type="ChEBI" id="CHEBI:143788"/>
    </ligand>
</feature>
<dbReference type="Gene3D" id="3.30.470.20">
    <property type="entry name" value="ATP-grasp fold, B domain"/>
    <property type="match status" value="1"/>
</dbReference>
<dbReference type="InterPro" id="IPR011054">
    <property type="entry name" value="Rudment_hybrid_motif"/>
</dbReference>
<feature type="binding site" evidence="7">
    <location>
        <position position="73"/>
    </location>
    <ligand>
        <name>N(1)-(5-phospho-beta-D-ribosyl)glycinamide</name>
        <dbReference type="ChEBI" id="CHEBI:143788"/>
    </ligand>
</feature>
<dbReference type="Pfam" id="PF02222">
    <property type="entry name" value="ATP-grasp"/>
    <property type="match status" value="1"/>
</dbReference>
<organism evidence="9">
    <name type="scientific">Prevotella sp. GTC17254</name>
    <dbReference type="NCBI Taxonomy" id="3236794"/>
    <lineage>
        <taxon>Bacteria</taxon>
        <taxon>Pseudomonadati</taxon>
        <taxon>Bacteroidota</taxon>
        <taxon>Bacteroidia</taxon>
        <taxon>Bacteroidales</taxon>
        <taxon>Prevotellaceae</taxon>
        <taxon>Prevotella</taxon>
    </lineage>
</organism>
<dbReference type="Pfam" id="PF21244">
    <property type="entry name" value="PurT_C"/>
    <property type="match status" value="1"/>
</dbReference>
<dbReference type="InterPro" id="IPR005862">
    <property type="entry name" value="PurT"/>
</dbReference>
<dbReference type="AlphaFoldDB" id="A0AB33IV19"/>
<name>A0AB33IV19_9BACT</name>
<evidence type="ECO:0000256" key="4">
    <source>
        <dbReference type="ARBA" id="ARBA00022755"/>
    </source>
</evidence>
<evidence type="ECO:0000256" key="1">
    <source>
        <dbReference type="ARBA" id="ARBA00022598"/>
    </source>
</evidence>
<evidence type="ECO:0000259" key="8">
    <source>
        <dbReference type="PROSITE" id="PS50975"/>
    </source>
</evidence>
<evidence type="ECO:0000256" key="5">
    <source>
        <dbReference type="ARBA" id="ARBA00022840"/>
    </source>
</evidence>
<feature type="binding site" evidence="7">
    <location>
        <position position="146"/>
    </location>
    <ligand>
        <name>ATP</name>
        <dbReference type="ChEBI" id="CHEBI:30616"/>
    </ligand>
</feature>
<evidence type="ECO:0000256" key="7">
    <source>
        <dbReference type="HAMAP-Rule" id="MF_01643"/>
    </source>
</evidence>
<sequence length="387" mass="42836">MTMKKIMLLGSGELGKEFTIAAKRAGQYVIACDKYDNAPAMQVADEREVFSMLDGDALAAIVAKHRPDIIVPEIEAIRTERLFDFEAQGIQVVPSARAVNFTMNRKAIRDLAAQELGIRTARYFYATTYDEFKKAADEIGFPCVVKPLMSSSGHGQSIVRSADELDAAFHNAMEGSRGDVKEIIVEEFIHFESEFTLLTVTQKDGPTLFCPPIGHVQQSGDYRESWQPYAIPDEALKAAEEMADKVTKALTGAGIWGVEFFLTKDKEVIFSELSPRPHDTGMVTLGHTTNLSEFELHFRAVMGLPIAGIHLEHYGCSAVVLAKEEADHAPEFNLVDALKEDYTRVRIFGKPDQHVGRRMGVVLCYGEIGCDMDALRSKAKRLAATIL</sequence>
<keyword evidence="2 7" id="KW-0479">Metal-binding</keyword>
<dbReference type="GO" id="GO:0004644">
    <property type="term" value="F:phosphoribosylglycinamide formyltransferase activity"/>
    <property type="evidence" value="ECO:0007669"/>
    <property type="project" value="InterPro"/>
</dbReference>
<keyword evidence="4 7" id="KW-0658">Purine biosynthesis</keyword>
<accession>A0AB33IV19</accession>
<dbReference type="SUPFAM" id="SSF56059">
    <property type="entry name" value="Glutathione synthetase ATP-binding domain-like"/>
    <property type="match status" value="1"/>
</dbReference>
<dbReference type="Pfam" id="PF22660">
    <property type="entry name" value="RS_preATP-grasp-like"/>
    <property type="match status" value="1"/>
</dbReference>
<evidence type="ECO:0000256" key="2">
    <source>
        <dbReference type="ARBA" id="ARBA00022723"/>
    </source>
</evidence>
<keyword evidence="1 7" id="KW-0436">Ligase</keyword>
<feature type="binding site" evidence="7">
    <location>
        <begin position="13"/>
        <end position="14"/>
    </location>
    <ligand>
        <name>N(1)-(5-phospho-beta-D-ribosyl)glycinamide</name>
        <dbReference type="ChEBI" id="CHEBI:143788"/>
    </ligand>
</feature>
<dbReference type="PROSITE" id="PS50975">
    <property type="entry name" value="ATP_GRASP"/>
    <property type="match status" value="1"/>
</dbReference>
<keyword evidence="3 7" id="KW-0547">Nucleotide-binding</keyword>
<reference evidence="9" key="1">
    <citation type="submission" date="2024-07" db="EMBL/GenBank/DDBJ databases">
        <title>Complete genome sequence of Prevotella sp. YM-2024 GTC17254.</title>
        <authorList>
            <person name="Hayashi M."/>
            <person name="Muto Y."/>
            <person name="Tanaka K."/>
            <person name="Niwa H."/>
        </authorList>
    </citation>
    <scope>NUCLEOTIDE SEQUENCE</scope>
    <source>
        <strain evidence="9">GTC17254</strain>
    </source>
</reference>
<feature type="binding site" evidence="7">
    <location>
        <begin position="357"/>
        <end position="358"/>
    </location>
    <ligand>
        <name>N(1)-(5-phospho-beta-D-ribosyl)glycinamide</name>
        <dbReference type="ChEBI" id="CHEBI:143788"/>
    </ligand>
</feature>
<dbReference type="FunFam" id="3.40.50.20:FF:000022">
    <property type="entry name" value="Formate-dependent phosphoribosylglycinamide formyltransferase"/>
    <property type="match status" value="1"/>
</dbReference>
<dbReference type="EMBL" id="AP035786">
    <property type="protein sequence ID" value="BFO73540.1"/>
    <property type="molecule type" value="Genomic_DNA"/>
</dbReference>
<feature type="binding site" evidence="7">
    <location>
        <position position="350"/>
    </location>
    <ligand>
        <name>N(1)-(5-phospho-beta-D-ribosyl)glycinamide</name>
        <dbReference type="ChEBI" id="CHEBI:143788"/>
    </ligand>
</feature>
<dbReference type="HAMAP" id="MF_01643">
    <property type="entry name" value="PurT"/>
    <property type="match status" value="1"/>
</dbReference>
<proteinExistence type="inferred from homology"/>
<feature type="binding site" evidence="7">
    <location>
        <position position="105"/>
    </location>
    <ligand>
        <name>ATP</name>
        <dbReference type="ChEBI" id="CHEBI:30616"/>
    </ligand>
</feature>
<comment type="similarity">
    <text evidence="7">Belongs to the PurK/PurT family.</text>
</comment>
<dbReference type="Gene3D" id="3.40.50.20">
    <property type="match status" value="1"/>
</dbReference>
<keyword evidence="5 7" id="KW-0067">ATP-binding</keyword>
<dbReference type="GO" id="GO:0043815">
    <property type="term" value="F:phosphoribosylglycinamide formyltransferase 2 activity"/>
    <property type="evidence" value="ECO:0007669"/>
    <property type="project" value="UniProtKB-UniRule"/>
</dbReference>
<dbReference type="SUPFAM" id="SSF52440">
    <property type="entry name" value="PreATP-grasp domain"/>
    <property type="match status" value="1"/>
</dbReference>
<dbReference type="PANTHER" id="PTHR43055:SF1">
    <property type="entry name" value="FORMATE-DEPENDENT PHOSPHORIBOSYLGLYCINAMIDE FORMYLTRANSFERASE"/>
    <property type="match status" value="1"/>
</dbReference>
<dbReference type="InterPro" id="IPR048740">
    <property type="entry name" value="PurT_C"/>
</dbReference>
<dbReference type="GO" id="GO:0006189">
    <property type="term" value="P:'de novo' IMP biosynthetic process"/>
    <property type="evidence" value="ECO:0007669"/>
    <property type="project" value="UniProtKB-UniRule"/>
</dbReference>
<comment type="function">
    <text evidence="7">Involved in the de novo purine biosynthesis. Catalyzes the transfer of formate to 5-phospho-ribosyl-glycinamide (GAR), producing 5-phospho-ribosyl-N-formylglycinamide (FGAR). Formate is provided by PurU via hydrolysis of 10-formyl-tetrahydrofolate.</text>
</comment>
<evidence type="ECO:0000256" key="3">
    <source>
        <dbReference type="ARBA" id="ARBA00022741"/>
    </source>
</evidence>
<dbReference type="GO" id="GO:0005524">
    <property type="term" value="F:ATP binding"/>
    <property type="evidence" value="ECO:0007669"/>
    <property type="project" value="UniProtKB-UniRule"/>
</dbReference>
<feature type="binding site" evidence="7">
    <location>
        <position position="194"/>
    </location>
    <ligand>
        <name>ATP</name>
        <dbReference type="ChEBI" id="CHEBI:30616"/>
    </ligand>
</feature>
<feature type="binding site" evidence="7">
    <location>
        <begin position="151"/>
        <end position="156"/>
    </location>
    <ligand>
        <name>ATP</name>
        <dbReference type="ChEBI" id="CHEBI:30616"/>
    </ligand>
</feature>
<evidence type="ECO:0000313" key="9">
    <source>
        <dbReference type="EMBL" id="BFO73540.1"/>
    </source>
</evidence>